<dbReference type="GeneID" id="115887976"/>
<comment type="similarity">
    <text evidence="2">Belongs to the short-chain dehydrogenases/reductases (SDR) family.</text>
</comment>
<dbReference type="InterPro" id="IPR001309">
    <property type="entry name" value="Pept_C14_p20"/>
</dbReference>
<feature type="domain" description="Caspase family p20" evidence="3">
    <location>
        <begin position="29"/>
        <end position="80"/>
    </location>
</feature>
<evidence type="ECO:0000259" key="3">
    <source>
        <dbReference type="PROSITE" id="PS50208"/>
    </source>
</evidence>
<evidence type="ECO:0000313" key="4">
    <source>
        <dbReference type="Proteomes" id="UP000504635"/>
    </source>
</evidence>
<evidence type="ECO:0000256" key="2">
    <source>
        <dbReference type="RuleBase" id="RU000363"/>
    </source>
</evidence>
<proteinExistence type="inferred from homology"/>
<protein>
    <submittedName>
        <fullName evidence="5">Retinol dehydrogenase 7</fullName>
    </submittedName>
</protein>
<accession>A0A6J2YKL8</accession>
<dbReference type="GO" id="GO:0004197">
    <property type="term" value="F:cysteine-type endopeptidase activity"/>
    <property type="evidence" value="ECO:0007669"/>
    <property type="project" value="InterPro"/>
</dbReference>
<name>A0A6J2YKL8_SITOR</name>
<evidence type="ECO:0000256" key="1">
    <source>
        <dbReference type="ARBA" id="ARBA00023002"/>
    </source>
</evidence>
<dbReference type="RefSeq" id="XP_030763410.1">
    <property type="nucleotide sequence ID" value="XM_030907550.1"/>
</dbReference>
<keyword evidence="4" id="KW-1185">Reference proteome</keyword>
<dbReference type="InterPro" id="IPR020904">
    <property type="entry name" value="Sc_DH/Rdtase_CS"/>
</dbReference>
<dbReference type="AlphaFoldDB" id="A0A6J2YKL8"/>
<dbReference type="PANTHER" id="PTHR43313:SF36">
    <property type="entry name" value="D-BETA-HYDROXYBUTYRATE DEHYDROGENASE, MITOCHONDRIAL"/>
    <property type="match status" value="1"/>
</dbReference>
<dbReference type="Pfam" id="PF00106">
    <property type="entry name" value="adh_short"/>
    <property type="match status" value="1"/>
</dbReference>
<keyword evidence="1" id="KW-0560">Oxidoreductase</keyword>
<dbReference type="InterPro" id="IPR036291">
    <property type="entry name" value="NAD(P)-bd_dom_sf"/>
</dbReference>
<dbReference type="InterPro" id="IPR002347">
    <property type="entry name" value="SDR_fam"/>
</dbReference>
<gene>
    <name evidence="5" type="primary">LOC115887976</name>
</gene>
<reference evidence="5" key="1">
    <citation type="submission" date="2025-08" db="UniProtKB">
        <authorList>
            <consortium name="RefSeq"/>
        </authorList>
    </citation>
    <scope>IDENTIFICATION</scope>
    <source>
        <tissue evidence="5">Gonads</tissue>
    </source>
</reference>
<dbReference type="PRINTS" id="PR00081">
    <property type="entry name" value="GDHRDH"/>
</dbReference>
<dbReference type="PANTHER" id="PTHR43313">
    <property type="entry name" value="SHORT-CHAIN DEHYDROGENASE/REDUCTASE FAMILY 9C"/>
    <property type="match status" value="1"/>
</dbReference>
<dbReference type="Proteomes" id="UP000504635">
    <property type="component" value="Unplaced"/>
</dbReference>
<dbReference type="PROSITE" id="PS00061">
    <property type="entry name" value="ADH_SHORT"/>
    <property type="match status" value="1"/>
</dbReference>
<dbReference type="CTD" id="43512"/>
<evidence type="ECO:0000313" key="5">
    <source>
        <dbReference type="RefSeq" id="XP_030763410.1"/>
    </source>
</evidence>
<dbReference type="PRINTS" id="PR00080">
    <property type="entry name" value="SDRFAMILY"/>
</dbReference>
<dbReference type="GO" id="GO:0008202">
    <property type="term" value="P:steroid metabolic process"/>
    <property type="evidence" value="ECO:0007669"/>
    <property type="project" value="TreeGrafter"/>
</dbReference>
<dbReference type="InParanoid" id="A0A6J2YKL8"/>
<sequence>MGSLSKYMLVCFEVFNELYTAVGAGVLGMVVLIQHGFQSHQTIKNLSVVALTAASLAFVFSRDKERLLANKKKVVIITGCDSGLGYSLAQHTADCGFTVIATFLSLESKGSKEIKRLYGGYIIQIQLDITDSKSVQSALQTMEHYFTKNPDFTLHALVNNAGVMVFGEFEWQTEKLIQDQIDVNLLGTMKVTNAFCPLIRQHKGRIITVSSHCAQANLPGLAVYGATKAGLSSWSDGLRVELSKYGVDVVTFIPGSFTMDSNIMGHQIEHVQEMHDHFTKEQHQFYSDYFKRYNIYLSYITPPKDIKKISNEQLYKVFEGALLDDPPSTVYKYEPWRYKMYHYLFRFSPVFIRDYFVVKFMKMPEYRENNGSEDDFEDLGGESI</sequence>
<dbReference type="SUPFAM" id="SSF51735">
    <property type="entry name" value="NAD(P)-binding Rossmann-fold domains"/>
    <property type="match status" value="1"/>
</dbReference>
<dbReference type="Gene3D" id="3.40.50.720">
    <property type="entry name" value="NAD(P)-binding Rossmann-like Domain"/>
    <property type="match status" value="1"/>
</dbReference>
<dbReference type="PROSITE" id="PS50208">
    <property type="entry name" value="CASPASE_P20"/>
    <property type="match status" value="1"/>
</dbReference>
<dbReference type="OrthoDB" id="294295at2759"/>
<dbReference type="KEGG" id="soy:115887976"/>
<dbReference type="GO" id="GO:0016491">
    <property type="term" value="F:oxidoreductase activity"/>
    <property type="evidence" value="ECO:0007669"/>
    <property type="project" value="UniProtKB-KW"/>
</dbReference>
<organism evidence="4 5">
    <name type="scientific">Sitophilus oryzae</name>
    <name type="common">Rice weevil</name>
    <name type="synonym">Curculio oryzae</name>
    <dbReference type="NCBI Taxonomy" id="7048"/>
    <lineage>
        <taxon>Eukaryota</taxon>
        <taxon>Metazoa</taxon>
        <taxon>Ecdysozoa</taxon>
        <taxon>Arthropoda</taxon>
        <taxon>Hexapoda</taxon>
        <taxon>Insecta</taxon>
        <taxon>Pterygota</taxon>
        <taxon>Neoptera</taxon>
        <taxon>Endopterygota</taxon>
        <taxon>Coleoptera</taxon>
        <taxon>Polyphaga</taxon>
        <taxon>Cucujiformia</taxon>
        <taxon>Curculionidae</taxon>
        <taxon>Dryophthorinae</taxon>
        <taxon>Sitophilus</taxon>
    </lineage>
</organism>
<dbReference type="FunCoup" id="A0A6J2YKL8">
    <property type="interactions" value="21"/>
</dbReference>
<dbReference type="GO" id="GO:0006508">
    <property type="term" value="P:proteolysis"/>
    <property type="evidence" value="ECO:0007669"/>
    <property type="project" value="InterPro"/>
</dbReference>